<keyword evidence="5" id="KW-0045">Antibiotic biosynthesis</keyword>
<dbReference type="SUPFAM" id="SSF52777">
    <property type="entry name" value="CoA-dependent acyltransferases"/>
    <property type="match status" value="8"/>
</dbReference>
<sequence length="3716" mass="404609">MGLLFVTTPIVQDGPIAHRMMSATASLSAAKNHLVDTFFELGCSDLPDHLVHSLPVTAAQSGMWFSQQLDPTNPIFVWSEYLEIEGHVDAAIFQSALRRVITEAEALRVRFVETDAGLRQVVGPVDWQLQVIDLTAEVDPRAAAEQWMRSDLKRPFELAAGPLFVEALFRVGQDRYLWYQRIHHAVIDGYGLAVLVRRVAEVYTAMVAGRPYEESAFGSVGLLLDDETSYRGSSDFHQDREHWLQRLADRPDVVSLADGPAVTSSSFLRQTVGVAPEVADGMTSAARSASASLPRLLIAAVALYTHRRTGAEETILGLPVTGRVNETTRAIPGMSSNILPLRLTVRPEMTGVELLRQVGHEVKQVMVHQRYRYEDLRRDLNIIGDDRRLFGPVVNVMRFDYDLSFAGSRATAHNLCTGPVPDLSVVTYDRSDGNGLRIDVDANPSLHTTDDVAAHQQGIMALLHGLAADLHVPVGRISALDQVERNRLLAESSGTNRPVAQTPLTIGGRFSELAARQPDAVALRSGEQRVTYMELDARAGRFARVLREAGVGAEARVALLMERSVDLIVAVLAVIKAGGTYVPIHHTYPPPRIDSVLAETGTRVLLTDRATELPQLSHQVQVLVVDDAATAIHAADADRSNTAVDPAQLACVMYTSGSSGVPKGAAITHENVVSLALDEWWRQGSTERVLLHSPHAWDALTLELWVPLLTGGEVVLAAPGETDVHALRRLITDEQITGMWITAGLFHVLAEDSPESFRSFREVWTGGDVVSPVAVQRVLQVCPDVVVVNGYGPTETTVFASRNPISGRDEVTGIVPIGRPLDNMRLYVLDDSLQPIPTGAVGALYIAGAGMARGYLGQPGLTAERFVADPFGPVGHRMYRSGDLVRRRRDGQLEFVGRVDDQVKLRGYRVELAEIEAALAAHPGVAQTAVVVREDTPGDKRLIGYAVPVDEDASLDVGDLRRHLSDVLPDYMVPAAFVILDQLPLTSHGKLDRKKLPEPTYGLVSSTRMPRGPREEILCGLFAEALGRPSVGIDDNFFELGGHSLSASRLITRIRSNLGFEVSIRDFFEAPTVAELAEHVSLLDHKRPALIAAPRQHQAPLSFAQQRLWFLNCLHGADPTYNVPLIVRLSGELNRDALQAALKDVVDRHETLRTVYPDVEGEPYQRILAAADARPTLEFVQTSHEQWSDALAEKTRRGFDLAVDLPIRAFLFALESTDHRLLLLIHHIAADGWSLAPLAADLATAYSSRCEEADPDWDPLPVQYADFAAWQRQLLGSDDDPESLRSQHIRFWTEALAALPVEIDLPTDRPRPAVASHRGDSVRVELSPELHEGLAALAHDNHATLFMVIQAGLAALLVRLGAGTDIPIGVPVAGRTDDALDGLVGFFVNTIVTRVDASGDPTFRALLERIRATDLAAYAHQDLPFEHLVEAINPPRSSARHPLFQVMFALQGESEPSLDLPGLDAFVEPIDAVAAKFDVLLNLTEHRSPDNDHQGVVGALEYSCDLFDRDTAEAIVEQLVELLNAAVADIDQPIGAIGSLTSTARAGLSRDGRGPVADAGSSTLHRLFETRVAQDPDAVAVVADDVALSYADLNARANRLARVLVQRGAGPGRIVALAMPRSSDLMVAVLAILKTGAAYLPLDPEYPISRLSWMVADAEPVCVVTTTSGAGDLQIAVPCLLLDDPDTDVILAGQPEGNLGDGDVAETGETASLPAYLIYTSGSTGTPKGVVVTHHNVVRLFTATSGRLEFGPTDVWTLFHSYAFDFSVWEIWGALLHGGRLVVVPHAVTRSPEQFLRLMVQNRVTVLNQTPSAFYQLMQADQENLELSQRLALRYVIFGGEPLEFRRLHDWYRRHADDAPVLVNMYGITETTVHVTSLALNRETIALPGNSLVGVALDDLQIRVLDRNLRPVPSGVAGEIYVTGPGLAQGYHNRPALTAERFIADPSGPPGTRMYRTGDLGRWDQHGYLDHAGRADDQVKLRGFRIELGEIEAVLAQHRDVAQVAVVLRQDEPDDKRLAAYVVASKDTEIQLPDLRQHMEHLLPEHMVPAAVVILRVLPLTENGKLDRRALPAPDWSAVTTDDVPHTPQEQALAELFAEILCLPRVGAGDNFFHLGGHSLLATRLASRIRSTMAAEIDVRDLFDAPTPAALVKRLRDVPESRSAPSRAPRPDDLPLSFAQRRLWLLHQLEGRSSTYNIPVAVRLSGSLDRDALQVALEDLVERHETLRTVFPQSKGTPCQLVLEPDQARPSLNTVRTNPDDLSDDLVNAARYEFDLSAEPQLRVQLFEVGPDEHVLMMLIHHIAADGWSLAPLMRDLATAYADRCDGRVPDWDPLPLQYADFTLWQRDSLGCEDDSTSVAAQQLSFWRNELADVPDQLHLPTDRPRPAVASHRGDIVSFSIPASLHRQLNDIADVNAASLFMVVQTALASLLTRLGAGTDIPIGTPVAGRTEGAFDSIVGFFVNTLVLRTSTEGNPTFRHMLGRTRETDLAAYANQELPFDRLVEVLNPERTLSRQSLFQVLLALQNTPAPTLKMPRLKASHQPVFLQVSKFDLSFGLDEQWSAKGTAAGIDGLIEYNADLFDHKSVEMIATRLVRVLEAMATDLDQPIGNIDILGVDERRRLVEMSSGGSRHVPSGCLPQLFEAQVARTPENDAVVCGDVQLSYAELNRRANRLAHLLIAQGVGPEKVVGLVMPRSVEFVVSVLAVLKAGAAYLPLEPDHPAHRLDRVLRDAAPVCLLTLAATARDLGEDIHVRRLVVDADPIRTELTSAAQHDPIDEDRTSALTPSHPAYVIYTSGSTGSPKGVLVPHSNVVNFVSTLNDTADVRPDSRFLQFASPSFDASVSELFMPLLAGAAAVLVHGGRLGPGEPLADLIRAGNVSHAVLPPSALAVLPAETLRPGATVFTVGEACPPDVVTRWSDKHKLLNAYGPTEGTVCATCSAPLAGSEIPSIGRPLSNVRVYVLDTGLQPVPPSVVGDMYIAGDGVARGYVGQPGLTAERFVADIFGPPGSRMYRTGDLARWRDDGALDFAGRSDEQVKIRGFRIELGEVESALAADPAVVRAAAVVREDAPGDKRLVGYVEPAPGAVPDPADLRAYLARELPHYMVPAIVVVLDELPLNTSGKVDRKALPSPRYGIGSRSRRPRTEREELLCRLFAKLLSLTDPGIDDVFFDLGGDSIMAIQLVSLAREAGLVITPRDVFERSTVAELATVARSVEAQEQVEGAGIGAVPLTPIMHWLRERGGPVDGFHQSVLVRVPSGADQPRLATCLQVLLDHHDVLRMRASHGAEGEWDVEIQAPGTVRAQECLRRVSVPGADPEHAIAVEAAAAQRRLDPSAGNMVQAVWFDGGSERPGQLLLVLHHLVVDAVSWRILLPDLASAWQAVSEGTQPSLASAGTSFRRWAELLVQEAHSPKRLAELPQWQESLAGPEPALADRPLDLSRDVQRVVHHLELTLSPERTEPLLTSVAAVFHCGIQDVLVTAFALALAEWRQQRGRGGASSLVDIEGHGREEIVPGMDLSRTVGWFTSIRPTRVDPGPVSWEAVLTGHRAVGDAVKRVKEQLRAQPDNGLGYGMLRYLNAATAEQLCQLPRPQVSFNYLGRSGAIDDTDWAPLPVDTKLLDGADPDVPVTHVIALNAHTRDESDGPRLTARWSWPAELLRESEIRDLAELWFTALDGLVVHAQQSDAGGRTPSDLPLVALGQSQIDLIEALWRGRP</sequence>
<dbReference type="InterPro" id="IPR020845">
    <property type="entry name" value="AMP-binding_CS"/>
</dbReference>
<keyword evidence="8" id="KW-1185">Reference proteome</keyword>
<comment type="cofactor">
    <cofactor evidence="1">
        <name>pantetheine 4'-phosphate</name>
        <dbReference type="ChEBI" id="CHEBI:47942"/>
    </cofactor>
</comment>
<dbReference type="SUPFAM" id="SSF47336">
    <property type="entry name" value="ACP-like"/>
    <property type="match status" value="3"/>
</dbReference>
<dbReference type="Pfam" id="PF00668">
    <property type="entry name" value="Condensation"/>
    <property type="match status" value="4"/>
</dbReference>
<feature type="domain" description="Carrier" evidence="6">
    <location>
        <begin position="1009"/>
        <end position="1084"/>
    </location>
</feature>
<dbReference type="SUPFAM" id="SSF56801">
    <property type="entry name" value="Acetyl-CoA synthetase-like"/>
    <property type="match status" value="3"/>
</dbReference>
<dbReference type="SMART" id="SM00823">
    <property type="entry name" value="PKS_PP"/>
    <property type="match status" value="3"/>
</dbReference>
<dbReference type="InterPro" id="IPR020806">
    <property type="entry name" value="PKS_PP-bd"/>
</dbReference>
<name>A0ABX6ARB3_9ACTN</name>
<dbReference type="InterPro" id="IPR042099">
    <property type="entry name" value="ANL_N_sf"/>
</dbReference>
<keyword evidence="3" id="KW-0597">Phosphoprotein</keyword>
<evidence type="ECO:0000256" key="1">
    <source>
        <dbReference type="ARBA" id="ARBA00001957"/>
    </source>
</evidence>
<dbReference type="CDD" id="cd12117">
    <property type="entry name" value="A_NRPS_Srf_like"/>
    <property type="match status" value="1"/>
</dbReference>
<protein>
    <submittedName>
        <fullName evidence="7">Amino acid adenylation domain-containing protein</fullName>
    </submittedName>
</protein>
<dbReference type="InterPro" id="IPR023213">
    <property type="entry name" value="CAT-like_dom_sf"/>
</dbReference>
<evidence type="ECO:0000256" key="4">
    <source>
        <dbReference type="ARBA" id="ARBA00022737"/>
    </source>
</evidence>
<dbReference type="InterPro" id="IPR025110">
    <property type="entry name" value="AMP-bd_C"/>
</dbReference>
<evidence type="ECO:0000256" key="2">
    <source>
        <dbReference type="ARBA" id="ARBA00022450"/>
    </source>
</evidence>
<dbReference type="Gene3D" id="3.30.559.10">
    <property type="entry name" value="Chloramphenicol acetyltransferase-like domain"/>
    <property type="match status" value="4"/>
</dbReference>
<keyword evidence="4" id="KW-0677">Repeat</keyword>
<evidence type="ECO:0000256" key="5">
    <source>
        <dbReference type="ARBA" id="ARBA00023194"/>
    </source>
</evidence>
<dbReference type="Gene3D" id="3.40.50.12780">
    <property type="entry name" value="N-terminal domain of ligase-like"/>
    <property type="match status" value="1"/>
</dbReference>
<dbReference type="Pfam" id="PF13193">
    <property type="entry name" value="AMP-binding_C"/>
    <property type="match status" value="3"/>
</dbReference>
<dbReference type="PANTHER" id="PTHR45527">
    <property type="entry name" value="NONRIBOSOMAL PEPTIDE SYNTHETASE"/>
    <property type="match status" value="1"/>
</dbReference>
<dbReference type="PANTHER" id="PTHR45527:SF1">
    <property type="entry name" value="FATTY ACID SYNTHASE"/>
    <property type="match status" value="1"/>
</dbReference>
<dbReference type="NCBIfam" id="TIGR01720">
    <property type="entry name" value="NRPS-para261"/>
    <property type="match status" value="1"/>
</dbReference>
<evidence type="ECO:0000313" key="8">
    <source>
        <dbReference type="Proteomes" id="UP000326041"/>
    </source>
</evidence>
<gene>
    <name evidence="7" type="ORF">CP972_04280</name>
</gene>
<dbReference type="InterPro" id="IPR001242">
    <property type="entry name" value="Condensation_dom"/>
</dbReference>
<dbReference type="CDD" id="cd19540">
    <property type="entry name" value="LCL_NRPS-like"/>
    <property type="match status" value="2"/>
</dbReference>
<dbReference type="Gene3D" id="3.30.300.30">
    <property type="match status" value="3"/>
</dbReference>
<dbReference type="CDD" id="cd17652">
    <property type="entry name" value="A_NRPS_CmdD_like"/>
    <property type="match status" value="1"/>
</dbReference>
<feature type="domain" description="Carrier" evidence="6">
    <location>
        <begin position="3143"/>
        <end position="3217"/>
    </location>
</feature>
<dbReference type="EMBL" id="CP023697">
    <property type="protein sequence ID" value="QEV05003.1"/>
    <property type="molecule type" value="Genomic_DNA"/>
</dbReference>
<dbReference type="InterPro" id="IPR010060">
    <property type="entry name" value="NRPS_synth"/>
</dbReference>
<feature type="domain" description="Carrier" evidence="6">
    <location>
        <begin position="2084"/>
        <end position="2159"/>
    </location>
</feature>
<dbReference type="Gene3D" id="2.30.38.10">
    <property type="entry name" value="Luciferase, Domain 3"/>
    <property type="match status" value="2"/>
</dbReference>
<dbReference type="PROSITE" id="PS00455">
    <property type="entry name" value="AMP_BINDING"/>
    <property type="match status" value="3"/>
</dbReference>
<dbReference type="CDD" id="cd17643">
    <property type="entry name" value="A_NRPS_Cytc1-like"/>
    <property type="match status" value="1"/>
</dbReference>
<dbReference type="NCBIfam" id="NF003417">
    <property type="entry name" value="PRK04813.1"/>
    <property type="match status" value="3"/>
</dbReference>
<dbReference type="InterPro" id="IPR006162">
    <property type="entry name" value="Ppantetheine_attach_site"/>
</dbReference>
<dbReference type="InterPro" id="IPR045851">
    <property type="entry name" value="AMP-bd_C_sf"/>
</dbReference>
<dbReference type="PROSITE" id="PS50075">
    <property type="entry name" value="CARRIER"/>
    <property type="match status" value="3"/>
</dbReference>
<evidence type="ECO:0000256" key="3">
    <source>
        <dbReference type="ARBA" id="ARBA00022553"/>
    </source>
</evidence>
<dbReference type="InterPro" id="IPR036736">
    <property type="entry name" value="ACP-like_sf"/>
</dbReference>
<dbReference type="Proteomes" id="UP000326041">
    <property type="component" value="Chromosome"/>
</dbReference>
<accession>A0ABX6ARB3</accession>
<dbReference type="Gene3D" id="3.30.559.30">
    <property type="entry name" value="Nonribosomal peptide synthetase, condensation domain"/>
    <property type="match status" value="4"/>
</dbReference>
<dbReference type="InterPro" id="IPR000873">
    <property type="entry name" value="AMP-dep_synth/lig_dom"/>
</dbReference>
<reference evidence="7 8" key="1">
    <citation type="submission" date="2017-09" db="EMBL/GenBank/DDBJ databases">
        <authorList>
            <person name="Lee N."/>
            <person name="Cho B.-K."/>
        </authorList>
    </citation>
    <scope>NUCLEOTIDE SEQUENCE [LARGE SCALE GENOMIC DNA]</scope>
    <source>
        <strain evidence="7 8">ATCC 13879</strain>
    </source>
</reference>
<evidence type="ECO:0000313" key="7">
    <source>
        <dbReference type="EMBL" id="QEV05003.1"/>
    </source>
</evidence>
<dbReference type="Gene3D" id="1.10.1200.10">
    <property type="entry name" value="ACP-like"/>
    <property type="match status" value="3"/>
</dbReference>
<dbReference type="Gene3D" id="3.40.50.980">
    <property type="match status" value="4"/>
</dbReference>
<dbReference type="Pfam" id="PF00501">
    <property type="entry name" value="AMP-binding"/>
    <property type="match status" value="3"/>
</dbReference>
<keyword evidence="2" id="KW-0596">Phosphopantetheine</keyword>
<proteinExistence type="predicted"/>
<dbReference type="Pfam" id="PF00550">
    <property type="entry name" value="PP-binding"/>
    <property type="match status" value="3"/>
</dbReference>
<evidence type="ECO:0000259" key="6">
    <source>
        <dbReference type="PROSITE" id="PS50075"/>
    </source>
</evidence>
<dbReference type="NCBIfam" id="TIGR01733">
    <property type="entry name" value="AA-adenyl-dom"/>
    <property type="match status" value="3"/>
</dbReference>
<dbReference type="PROSITE" id="PS00012">
    <property type="entry name" value="PHOSPHOPANTETHEINE"/>
    <property type="match status" value="2"/>
</dbReference>
<dbReference type="InterPro" id="IPR010071">
    <property type="entry name" value="AA_adenyl_dom"/>
</dbReference>
<organism evidence="7 8">
    <name type="scientific">Streptomyces prasinus</name>
    <dbReference type="NCBI Taxonomy" id="67345"/>
    <lineage>
        <taxon>Bacteria</taxon>
        <taxon>Bacillati</taxon>
        <taxon>Actinomycetota</taxon>
        <taxon>Actinomycetes</taxon>
        <taxon>Kitasatosporales</taxon>
        <taxon>Streptomycetaceae</taxon>
        <taxon>Streptomyces</taxon>
    </lineage>
</organism>
<dbReference type="InterPro" id="IPR009081">
    <property type="entry name" value="PP-bd_ACP"/>
</dbReference>